<proteinExistence type="predicted"/>
<dbReference type="OrthoDB" id="1001388at2759"/>
<keyword evidence="3" id="KW-1185">Reference proteome</keyword>
<dbReference type="InterPro" id="IPR036691">
    <property type="entry name" value="Endo/exonu/phosph_ase_sf"/>
</dbReference>
<dbReference type="PANTHER" id="PTHR35218">
    <property type="entry name" value="RNASE H DOMAIN-CONTAINING PROTEIN"/>
    <property type="match status" value="1"/>
</dbReference>
<feature type="domain" description="Endonuclease/exonuclease/phosphatase" evidence="1">
    <location>
        <begin position="4"/>
        <end position="99"/>
    </location>
</feature>
<dbReference type="SUPFAM" id="SSF56219">
    <property type="entry name" value="DNase I-like"/>
    <property type="match status" value="1"/>
</dbReference>
<dbReference type="GO" id="GO:0003824">
    <property type="term" value="F:catalytic activity"/>
    <property type="evidence" value="ECO:0007669"/>
    <property type="project" value="InterPro"/>
</dbReference>
<evidence type="ECO:0000313" key="3">
    <source>
        <dbReference type="Proteomes" id="UP000886595"/>
    </source>
</evidence>
<reference evidence="2 3" key="1">
    <citation type="submission" date="2020-02" db="EMBL/GenBank/DDBJ databases">
        <authorList>
            <person name="Ma Q."/>
            <person name="Huang Y."/>
            <person name="Song X."/>
            <person name="Pei D."/>
        </authorList>
    </citation>
    <scope>NUCLEOTIDE SEQUENCE [LARGE SCALE GENOMIC DNA]</scope>
    <source>
        <strain evidence="2">Sxm20200214</strain>
        <tissue evidence="2">Leaf</tissue>
    </source>
</reference>
<gene>
    <name evidence="2" type="ORF">Bca52824_038086</name>
</gene>
<sequence length="113" mass="13321">MTMVSWNCQCLGRAQDLVIPRLWEMRQYHSPDILFLMETKQKRDALVDIQTWLGYDRIMTVNPIGYSGGLALMWKSSVYIDFKYVDKHLLDFHVQFGKFGFLVFMGNCSVWQT</sequence>
<dbReference type="AlphaFoldDB" id="A0A8X7RNV2"/>
<dbReference type="Pfam" id="PF03372">
    <property type="entry name" value="Exo_endo_phos"/>
    <property type="match status" value="1"/>
</dbReference>
<dbReference type="InterPro" id="IPR005135">
    <property type="entry name" value="Endo/exonuclease/phosphatase"/>
</dbReference>
<accession>A0A8X7RNV2</accession>
<comment type="caution">
    <text evidence="2">The sequence shown here is derived from an EMBL/GenBank/DDBJ whole genome shotgun (WGS) entry which is preliminary data.</text>
</comment>
<dbReference type="PANTHER" id="PTHR35218:SF9">
    <property type="entry name" value="ENDONUCLEASE_EXONUCLEASE_PHOSPHATASE DOMAIN-CONTAINING PROTEIN"/>
    <property type="match status" value="1"/>
</dbReference>
<evidence type="ECO:0000313" key="2">
    <source>
        <dbReference type="EMBL" id="KAG2291417.1"/>
    </source>
</evidence>
<dbReference type="Gene3D" id="3.60.10.10">
    <property type="entry name" value="Endonuclease/exonuclease/phosphatase"/>
    <property type="match status" value="1"/>
</dbReference>
<name>A0A8X7RNV2_BRACI</name>
<evidence type="ECO:0000259" key="1">
    <source>
        <dbReference type="Pfam" id="PF03372"/>
    </source>
</evidence>
<dbReference type="EMBL" id="JAAMPC010000009">
    <property type="protein sequence ID" value="KAG2291417.1"/>
    <property type="molecule type" value="Genomic_DNA"/>
</dbReference>
<dbReference type="Proteomes" id="UP000886595">
    <property type="component" value="Unassembled WGS sequence"/>
</dbReference>
<protein>
    <recommendedName>
        <fullName evidence="1">Endonuclease/exonuclease/phosphatase domain-containing protein</fullName>
    </recommendedName>
</protein>
<organism evidence="2 3">
    <name type="scientific">Brassica carinata</name>
    <name type="common">Ethiopian mustard</name>
    <name type="synonym">Abyssinian cabbage</name>
    <dbReference type="NCBI Taxonomy" id="52824"/>
    <lineage>
        <taxon>Eukaryota</taxon>
        <taxon>Viridiplantae</taxon>
        <taxon>Streptophyta</taxon>
        <taxon>Embryophyta</taxon>
        <taxon>Tracheophyta</taxon>
        <taxon>Spermatophyta</taxon>
        <taxon>Magnoliopsida</taxon>
        <taxon>eudicotyledons</taxon>
        <taxon>Gunneridae</taxon>
        <taxon>Pentapetalae</taxon>
        <taxon>rosids</taxon>
        <taxon>malvids</taxon>
        <taxon>Brassicales</taxon>
        <taxon>Brassicaceae</taxon>
        <taxon>Brassiceae</taxon>
        <taxon>Brassica</taxon>
    </lineage>
</organism>